<keyword evidence="5 6" id="KW-0472">Membrane</keyword>
<evidence type="ECO:0000256" key="1">
    <source>
        <dbReference type="ARBA" id="ARBA00004651"/>
    </source>
</evidence>
<sequence length="862" mass="92366">MHAVADTTPPGTAVGYSAAAAGPAGWCARLWHAPASLALAFVSLLMTVIEDWLTPSSPISIGPVAHRPWLRLDPATITPGRIGLELITPGTWTALLVVLVAVTVIGPAVEQRLGTRRYGLVLVTCQLAGFLFVTALTWTIHPWWPEWAAAMREGWTCGALPALMGTLMAVSAGMSRLWCARVRWAGLAITVTWMLYDPTSTACLTCGCMLAGLMIGALMWRGRHRTGVRPVRSEQRLLVALVVACTSIGPFLSAWSATMESPLSQLGGYLSTGSLDSPDVRVICALASRHACTLARLHDAAGFGTLLTTVLPSLILLVACVGLLRGLRSAWRWALGVSVVMGASTVLLIVTGMAGSQDPGERQNRGRAASVLVDLVPALEPVAVITMLMLCAGLFTVRLSSREVLIRLVRYAGLYVAGMAVFVLAGLIMAGSWQPDGRIGDLTHDAFARVLGLEVFAGMAPALTATSLPTELLTTVIPPLTAVVFLVALRHDMASNPVRATADGTRIRELVTEGKGGLLSWMATWSGVTHWFGPGRESAVAYRASHGVALAVGEPLSADQAGAADRFSAFCDGRGLVPCFYSVGSEFARAARDRGWHVLQVAEESRLELGEVTFRGRRFQDVRTAMNRARREGISVQWTTLPQCSAQLRHDIALVVEGWQDEQGLPPMGFTLGGLPEMDDPAVRCQLAVDQSGRVHAVASWLPLHTDGRVSGWLLDVMRRSGRPGAFRGGMELLIGQAALTFQEEGYAVMSLSGSPLARAERADEPVEDEVAETVTGFVDQIAGAIEPFYGFTSLHHFKSKFGPDYHPLYLVYADHSHLPSIGRALTTAYLSDSDHVSWRALLSRMIRSRRAAGADGPSGRP</sequence>
<dbReference type="Proteomes" id="UP000265962">
    <property type="component" value="Unassembled WGS sequence"/>
</dbReference>
<dbReference type="GO" id="GO:0055091">
    <property type="term" value="P:phospholipid homeostasis"/>
    <property type="evidence" value="ECO:0007669"/>
    <property type="project" value="TreeGrafter"/>
</dbReference>
<dbReference type="AlphaFoldDB" id="A0A375HXJ4"/>
<feature type="transmembrane region" description="Helical" evidence="6">
    <location>
        <begin position="303"/>
        <end position="324"/>
    </location>
</feature>
<feature type="domain" description="Phosphatidylglycerol lysyltransferase C-terminal" evidence="7">
    <location>
        <begin position="516"/>
        <end position="813"/>
    </location>
</feature>
<reference evidence="9" key="1">
    <citation type="submission" date="2018-02" db="EMBL/GenBank/DDBJ databases">
        <authorList>
            <person name="Hornung B."/>
        </authorList>
    </citation>
    <scope>NUCLEOTIDE SEQUENCE [LARGE SCALE GENOMIC DNA]</scope>
</reference>
<dbReference type="PANTHER" id="PTHR34697:SF2">
    <property type="entry name" value="PHOSPHATIDYLGLYCEROL LYSYLTRANSFERASE"/>
    <property type="match status" value="1"/>
</dbReference>
<feature type="transmembrane region" description="Helical" evidence="6">
    <location>
        <begin position="237"/>
        <end position="257"/>
    </location>
</feature>
<keyword evidence="8" id="KW-0378">Hydrolase</keyword>
<feature type="transmembrane region" description="Helical" evidence="6">
    <location>
        <begin position="333"/>
        <end position="355"/>
    </location>
</feature>
<dbReference type="GO" id="GO:0005886">
    <property type="term" value="C:plasma membrane"/>
    <property type="evidence" value="ECO:0007669"/>
    <property type="project" value="UniProtKB-SubCell"/>
</dbReference>
<dbReference type="SUPFAM" id="SSF144091">
    <property type="entry name" value="Rhomboid-like"/>
    <property type="match status" value="1"/>
</dbReference>
<dbReference type="PANTHER" id="PTHR34697">
    <property type="entry name" value="PHOSPHATIDYLGLYCEROL LYSYLTRANSFERASE"/>
    <property type="match status" value="1"/>
</dbReference>
<gene>
    <name evidence="8" type="ORF">PROPJV5_0175</name>
</gene>
<feature type="transmembrane region" description="Helical" evidence="6">
    <location>
        <begin position="375"/>
        <end position="397"/>
    </location>
</feature>
<evidence type="ECO:0000256" key="6">
    <source>
        <dbReference type="SAM" id="Phobius"/>
    </source>
</evidence>
<keyword evidence="2" id="KW-1003">Cell membrane</keyword>
<evidence type="ECO:0000256" key="3">
    <source>
        <dbReference type="ARBA" id="ARBA00022692"/>
    </source>
</evidence>
<feature type="transmembrane region" description="Helical" evidence="6">
    <location>
        <begin position="202"/>
        <end position="221"/>
    </location>
</feature>
<dbReference type="Pfam" id="PF09924">
    <property type="entry name" value="LPG_synthase_C"/>
    <property type="match status" value="1"/>
</dbReference>
<evidence type="ECO:0000313" key="9">
    <source>
        <dbReference type="Proteomes" id="UP000265962"/>
    </source>
</evidence>
<feature type="transmembrane region" description="Helical" evidence="6">
    <location>
        <begin position="409"/>
        <end position="433"/>
    </location>
</feature>
<evidence type="ECO:0000256" key="5">
    <source>
        <dbReference type="ARBA" id="ARBA00023136"/>
    </source>
</evidence>
<comment type="subcellular location">
    <subcellularLocation>
        <location evidence="1">Cell membrane</location>
        <topology evidence="1">Multi-pass membrane protein</topology>
    </subcellularLocation>
</comment>
<protein>
    <submittedName>
        <fullName evidence="8">Peptidase S54, rhomboid domain</fullName>
        <ecNumber evidence="8">3.4.21.-</ecNumber>
    </submittedName>
</protein>
<dbReference type="EMBL" id="OMOH01000001">
    <property type="protein sequence ID" value="SPF67165.1"/>
    <property type="molecule type" value="Genomic_DNA"/>
</dbReference>
<dbReference type="GO" id="GO:0016787">
    <property type="term" value="F:hydrolase activity"/>
    <property type="evidence" value="ECO:0007669"/>
    <property type="project" value="UniProtKB-KW"/>
</dbReference>
<evidence type="ECO:0000256" key="4">
    <source>
        <dbReference type="ARBA" id="ARBA00022989"/>
    </source>
</evidence>
<keyword evidence="3 6" id="KW-0812">Transmembrane</keyword>
<dbReference type="EC" id="3.4.21.-" evidence="8"/>
<dbReference type="InterPro" id="IPR016181">
    <property type="entry name" value="Acyl_CoA_acyltransferase"/>
</dbReference>
<dbReference type="InterPro" id="IPR024320">
    <property type="entry name" value="LPG_synthase_C"/>
</dbReference>
<proteinExistence type="predicted"/>
<dbReference type="SUPFAM" id="SSF55729">
    <property type="entry name" value="Acyl-CoA N-acyltransferases (Nat)"/>
    <property type="match status" value="1"/>
</dbReference>
<dbReference type="InterPro" id="IPR051211">
    <property type="entry name" value="PG_lysyltransferase"/>
</dbReference>
<name>A0A375HXJ4_9ACTN</name>
<accession>A0A375HXJ4</accession>
<organism evidence="8 9">
    <name type="scientific">Propionibacterium ruminifibrarum</name>
    <dbReference type="NCBI Taxonomy" id="1962131"/>
    <lineage>
        <taxon>Bacteria</taxon>
        <taxon>Bacillati</taxon>
        <taxon>Actinomycetota</taxon>
        <taxon>Actinomycetes</taxon>
        <taxon>Propionibacteriales</taxon>
        <taxon>Propionibacteriaceae</taxon>
        <taxon>Propionibacterium</taxon>
    </lineage>
</organism>
<dbReference type="GO" id="GO:0016755">
    <property type="term" value="F:aminoacyltransferase activity"/>
    <property type="evidence" value="ECO:0007669"/>
    <property type="project" value="TreeGrafter"/>
</dbReference>
<dbReference type="InterPro" id="IPR035952">
    <property type="entry name" value="Rhomboid-like_sf"/>
</dbReference>
<evidence type="ECO:0000313" key="8">
    <source>
        <dbReference type="EMBL" id="SPF67165.1"/>
    </source>
</evidence>
<feature type="transmembrane region" description="Helical" evidence="6">
    <location>
        <begin position="86"/>
        <end position="106"/>
    </location>
</feature>
<keyword evidence="4 6" id="KW-1133">Transmembrane helix</keyword>
<evidence type="ECO:0000259" key="7">
    <source>
        <dbReference type="Pfam" id="PF09924"/>
    </source>
</evidence>
<evidence type="ECO:0000256" key="2">
    <source>
        <dbReference type="ARBA" id="ARBA00022475"/>
    </source>
</evidence>
<keyword evidence="9" id="KW-1185">Reference proteome</keyword>
<dbReference type="RefSeq" id="WP_182858512.1">
    <property type="nucleotide sequence ID" value="NZ_OMOH01000001.1"/>
</dbReference>
<feature type="transmembrane region" description="Helical" evidence="6">
    <location>
        <begin position="118"/>
        <end position="141"/>
    </location>
</feature>